<dbReference type="SUPFAM" id="SSF52096">
    <property type="entry name" value="ClpP/crotonase"/>
    <property type="match status" value="1"/>
</dbReference>
<protein>
    <submittedName>
        <fullName evidence="1">Enoyl-CoA hydratase/isomerase family protein</fullName>
    </submittedName>
</protein>
<reference evidence="2" key="1">
    <citation type="journal article" date="2019" name="Int. J. Syst. Evol. Microbiol.">
        <title>The Global Catalogue of Microorganisms (GCM) 10K type strain sequencing project: providing services to taxonomists for standard genome sequencing and annotation.</title>
        <authorList>
            <consortium name="The Broad Institute Genomics Platform"/>
            <consortium name="The Broad Institute Genome Sequencing Center for Infectious Disease"/>
            <person name="Wu L."/>
            <person name="Ma J."/>
        </authorList>
    </citation>
    <scope>NUCLEOTIDE SEQUENCE [LARGE SCALE GENOMIC DNA]</scope>
    <source>
        <strain evidence="2">JCM 17459</strain>
    </source>
</reference>
<dbReference type="PANTHER" id="PTHR11941:SF54">
    <property type="entry name" value="ENOYL-COA HYDRATASE, MITOCHONDRIAL"/>
    <property type="match status" value="1"/>
</dbReference>
<accession>A0ABP8EUH5</accession>
<sequence length="279" mass="29493">MSDTTTGATVSGTAVEGATEAAAGLVEGYENLRVSLAGGVLTIELHRPGRLNALSADLLEELGRAVALAYHDDARVLVLRGAGRSFCAGYDVTAITAEGTFRDRWLANSRLAAVVRAIEEAPVVRVAQLHGHVVGAGLILATLCELRYAAPDTRFSVPELDLGIPFSYGGISRLARYVGLTRAADMVLTCTPLAADQALAAGLVTEVVEATELGARVGAVAERLAARPPVLVAQTLVGLHEAARDLLPADTVDLPQMFLAQDDPEARAVNERYLERFRR</sequence>
<comment type="caution">
    <text evidence="1">The sequence shown here is derived from an EMBL/GenBank/DDBJ whole genome shotgun (WGS) entry which is preliminary data.</text>
</comment>
<dbReference type="Proteomes" id="UP001499841">
    <property type="component" value="Unassembled WGS sequence"/>
</dbReference>
<evidence type="ECO:0000313" key="2">
    <source>
        <dbReference type="Proteomes" id="UP001499841"/>
    </source>
</evidence>
<dbReference type="EMBL" id="BAABBA010000008">
    <property type="protein sequence ID" value="GAA4287631.1"/>
    <property type="molecule type" value="Genomic_DNA"/>
</dbReference>
<keyword evidence="2" id="KW-1185">Reference proteome</keyword>
<dbReference type="Gene3D" id="3.90.226.10">
    <property type="entry name" value="2-enoyl-CoA Hydratase, Chain A, domain 1"/>
    <property type="match status" value="1"/>
</dbReference>
<evidence type="ECO:0000313" key="1">
    <source>
        <dbReference type="EMBL" id="GAA4287631.1"/>
    </source>
</evidence>
<proteinExistence type="predicted"/>
<dbReference type="Pfam" id="PF00378">
    <property type="entry name" value="ECH_1"/>
    <property type="match status" value="1"/>
</dbReference>
<dbReference type="PANTHER" id="PTHR11941">
    <property type="entry name" value="ENOYL-COA HYDRATASE-RELATED"/>
    <property type="match status" value="1"/>
</dbReference>
<dbReference type="CDD" id="cd06558">
    <property type="entry name" value="crotonase-like"/>
    <property type="match status" value="1"/>
</dbReference>
<organism evidence="1 2">
    <name type="scientific">Georgenia daeguensis</name>
    <dbReference type="NCBI Taxonomy" id="908355"/>
    <lineage>
        <taxon>Bacteria</taxon>
        <taxon>Bacillati</taxon>
        <taxon>Actinomycetota</taxon>
        <taxon>Actinomycetes</taxon>
        <taxon>Micrococcales</taxon>
        <taxon>Bogoriellaceae</taxon>
        <taxon>Georgenia</taxon>
    </lineage>
</organism>
<dbReference type="InterPro" id="IPR001753">
    <property type="entry name" value="Enoyl-CoA_hydra/iso"/>
</dbReference>
<gene>
    <name evidence="1" type="ORF">GCM10022262_19900</name>
</gene>
<dbReference type="RefSeq" id="WP_345040532.1">
    <property type="nucleotide sequence ID" value="NZ_BAABBA010000008.1"/>
</dbReference>
<name>A0ABP8EUH5_9MICO</name>
<dbReference type="InterPro" id="IPR029045">
    <property type="entry name" value="ClpP/crotonase-like_dom_sf"/>
</dbReference>